<evidence type="ECO:0000256" key="6">
    <source>
        <dbReference type="ARBA" id="ARBA00023015"/>
    </source>
</evidence>
<name>A0AAV3RQH2_LITER</name>
<proteinExistence type="predicted"/>
<keyword evidence="6" id="KW-0805">Transcription regulation</keyword>
<feature type="compositionally biased region" description="Gly residues" evidence="10">
    <location>
        <begin position="49"/>
        <end position="58"/>
    </location>
</feature>
<evidence type="ECO:0000256" key="5">
    <source>
        <dbReference type="ARBA" id="ARBA00022833"/>
    </source>
</evidence>
<evidence type="ECO:0000256" key="7">
    <source>
        <dbReference type="ARBA" id="ARBA00023163"/>
    </source>
</evidence>
<evidence type="ECO:0000256" key="9">
    <source>
        <dbReference type="PROSITE-ProRule" id="PRU00042"/>
    </source>
</evidence>
<keyword evidence="2" id="KW-0479">Metal-binding</keyword>
<dbReference type="SUPFAM" id="SSF57667">
    <property type="entry name" value="beta-beta-alpha zinc fingers"/>
    <property type="match status" value="1"/>
</dbReference>
<evidence type="ECO:0000256" key="8">
    <source>
        <dbReference type="ARBA" id="ARBA00023242"/>
    </source>
</evidence>
<dbReference type="Proteomes" id="UP001454036">
    <property type="component" value="Unassembled WGS sequence"/>
</dbReference>
<organism evidence="12 13">
    <name type="scientific">Lithospermum erythrorhizon</name>
    <name type="common">Purple gromwell</name>
    <name type="synonym">Lithospermum officinale var. erythrorhizon</name>
    <dbReference type="NCBI Taxonomy" id="34254"/>
    <lineage>
        <taxon>Eukaryota</taxon>
        <taxon>Viridiplantae</taxon>
        <taxon>Streptophyta</taxon>
        <taxon>Embryophyta</taxon>
        <taxon>Tracheophyta</taxon>
        <taxon>Spermatophyta</taxon>
        <taxon>Magnoliopsida</taxon>
        <taxon>eudicotyledons</taxon>
        <taxon>Gunneridae</taxon>
        <taxon>Pentapetalae</taxon>
        <taxon>asterids</taxon>
        <taxon>lamiids</taxon>
        <taxon>Boraginales</taxon>
        <taxon>Boraginaceae</taxon>
        <taxon>Boraginoideae</taxon>
        <taxon>Lithospermeae</taxon>
        <taxon>Lithospermum</taxon>
    </lineage>
</organism>
<dbReference type="PROSITE" id="PS50157">
    <property type="entry name" value="ZINC_FINGER_C2H2_2"/>
    <property type="match status" value="2"/>
</dbReference>
<evidence type="ECO:0000256" key="4">
    <source>
        <dbReference type="ARBA" id="ARBA00022771"/>
    </source>
</evidence>
<protein>
    <recommendedName>
        <fullName evidence="11">C2H2-type domain-containing protein</fullName>
    </recommendedName>
</protein>
<dbReference type="EMBL" id="BAABME010010620">
    <property type="protein sequence ID" value="GAA0180406.1"/>
    <property type="molecule type" value="Genomic_DNA"/>
</dbReference>
<accession>A0AAV3RQH2</accession>
<evidence type="ECO:0000256" key="2">
    <source>
        <dbReference type="ARBA" id="ARBA00022723"/>
    </source>
</evidence>
<feature type="domain" description="C2H2-type" evidence="11">
    <location>
        <begin position="240"/>
        <end position="267"/>
    </location>
</feature>
<evidence type="ECO:0000313" key="13">
    <source>
        <dbReference type="Proteomes" id="UP001454036"/>
    </source>
</evidence>
<feature type="compositionally biased region" description="Basic and acidic residues" evidence="10">
    <location>
        <begin position="275"/>
        <end position="288"/>
    </location>
</feature>
<sequence>MDIYSMDEIFSMGSKDPHMSMIMKGKRTKRPRQPSPASAVFTASSCSSGGDGSGGGGRGGEKMHSKIRSSDESLCSEISTTTEEDEDMANCLILLAQSGRRNSKSATIQIKNNIEKQEVGDDEMMNLEKISSRKLKEMTITTSSTIVGKASIYVYECKTCNRCFPSFQALGGHRTSHKKHKPMMEMEEINPKKLPSKDDHDQEEKAKKILKICPSSLLSLEMAKKNSHGSIINKNKAKVHECSICGAEFTSGQALGGHMRRHRNQASATTSTTESSHDDGGDRPRNVLELDLNFPAPPEEDHHDDSKFQLSLFSSPALVDC</sequence>
<feature type="region of interest" description="Disordered" evidence="10">
    <location>
        <begin position="25"/>
        <end position="72"/>
    </location>
</feature>
<evidence type="ECO:0000256" key="10">
    <source>
        <dbReference type="SAM" id="MobiDB-lite"/>
    </source>
</evidence>
<keyword evidence="5" id="KW-0862">Zinc</keyword>
<dbReference type="InterPro" id="IPR036236">
    <property type="entry name" value="Znf_C2H2_sf"/>
</dbReference>
<keyword evidence="8" id="KW-0539">Nucleus</keyword>
<evidence type="ECO:0000256" key="3">
    <source>
        <dbReference type="ARBA" id="ARBA00022737"/>
    </source>
</evidence>
<dbReference type="Pfam" id="PF13912">
    <property type="entry name" value="zf-C2H2_6"/>
    <property type="match status" value="2"/>
</dbReference>
<dbReference type="SMART" id="SM00355">
    <property type="entry name" value="ZnF_C2H2"/>
    <property type="match status" value="2"/>
</dbReference>
<evidence type="ECO:0000256" key="1">
    <source>
        <dbReference type="ARBA" id="ARBA00004123"/>
    </source>
</evidence>
<feature type="domain" description="C2H2-type" evidence="11">
    <location>
        <begin position="155"/>
        <end position="182"/>
    </location>
</feature>
<dbReference type="PANTHER" id="PTHR26374:SF425">
    <property type="entry name" value="C2H2-TYPE ZINC FINGER PROTEIN"/>
    <property type="match status" value="1"/>
</dbReference>
<comment type="caution">
    <text evidence="12">The sequence shown here is derived from an EMBL/GenBank/DDBJ whole genome shotgun (WGS) entry which is preliminary data.</text>
</comment>
<comment type="subcellular location">
    <subcellularLocation>
        <location evidence="1">Nucleus</location>
    </subcellularLocation>
</comment>
<dbReference type="Gene3D" id="3.30.160.60">
    <property type="entry name" value="Classic Zinc Finger"/>
    <property type="match status" value="1"/>
</dbReference>
<dbReference type="InterPro" id="IPR013087">
    <property type="entry name" value="Znf_C2H2_type"/>
</dbReference>
<dbReference type="AlphaFoldDB" id="A0AAV3RQH2"/>
<dbReference type="GO" id="GO:0005634">
    <property type="term" value="C:nucleus"/>
    <property type="evidence" value="ECO:0007669"/>
    <property type="project" value="UniProtKB-SubCell"/>
</dbReference>
<keyword evidence="13" id="KW-1185">Reference proteome</keyword>
<keyword evidence="4 9" id="KW-0863">Zinc-finger</keyword>
<feature type="compositionally biased region" description="Basic and acidic residues" evidence="10">
    <location>
        <begin position="59"/>
        <end position="71"/>
    </location>
</feature>
<dbReference type="PROSITE" id="PS00028">
    <property type="entry name" value="ZINC_FINGER_C2H2_1"/>
    <property type="match status" value="2"/>
</dbReference>
<reference evidence="12 13" key="1">
    <citation type="submission" date="2024-01" db="EMBL/GenBank/DDBJ databases">
        <title>The complete chloroplast genome sequence of Lithospermum erythrorhizon: insights into the phylogenetic relationship among Boraginaceae species and the maternal lineages of purple gromwells.</title>
        <authorList>
            <person name="Okada T."/>
            <person name="Watanabe K."/>
        </authorList>
    </citation>
    <scope>NUCLEOTIDE SEQUENCE [LARGE SCALE GENOMIC DNA]</scope>
</reference>
<evidence type="ECO:0000259" key="11">
    <source>
        <dbReference type="PROSITE" id="PS50157"/>
    </source>
</evidence>
<gene>
    <name evidence="12" type="ORF">LIER_30103</name>
</gene>
<feature type="region of interest" description="Disordered" evidence="10">
    <location>
        <begin position="255"/>
        <end position="305"/>
    </location>
</feature>
<keyword evidence="3" id="KW-0677">Repeat</keyword>
<dbReference type="PANTHER" id="PTHR26374">
    <property type="entry name" value="ZINC FINGER PROTEIN ZAT5"/>
    <property type="match status" value="1"/>
</dbReference>
<evidence type="ECO:0000313" key="12">
    <source>
        <dbReference type="EMBL" id="GAA0180406.1"/>
    </source>
</evidence>
<dbReference type="GO" id="GO:0008270">
    <property type="term" value="F:zinc ion binding"/>
    <property type="evidence" value="ECO:0007669"/>
    <property type="project" value="UniProtKB-KW"/>
</dbReference>
<keyword evidence="7" id="KW-0804">Transcription</keyword>